<proteinExistence type="predicted"/>
<accession>A0AAV6W2H6</accession>
<protein>
    <submittedName>
        <fullName evidence="1">Uncharacterized protein</fullName>
    </submittedName>
</protein>
<evidence type="ECO:0000313" key="1">
    <source>
        <dbReference type="EMBL" id="KAG8201827.1"/>
    </source>
</evidence>
<comment type="caution">
    <text evidence="1">The sequence shown here is derived from an EMBL/GenBank/DDBJ whole genome shotgun (WGS) entry which is preliminary data.</text>
</comment>
<dbReference type="AlphaFoldDB" id="A0AAV6W2H6"/>
<dbReference type="Proteomes" id="UP000827092">
    <property type="component" value="Unassembled WGS sequence"/>
</dbReference>
<evidence type="ECO:0000313" key="2">
    <source>
        <dbReference type="Proteomes" id="UP000827092"/>
    </source>
</evidence>
<gene>
    <name evidence="1" type="ORF">JTE90_027307</name>
</gene>
<sequence length="118" mass="13757">MTLKRLHCGLHAQKRQPQRDDLLGEDLQWTDRQDDDFFFQETRIKERYCLNNSSKKSRIFAWCGPSFSISTLGRTNFEEPRRPGVGHCGGLTEWKCPCRYIGRAQVEFTTPFDVAQEA</sequence>
<dbReference type="EMBL" id="JAFNEN010000002">
    <property type="protein sequence ID" value="KAG8201827.1"/>
    <property type="molecule type" value="Genomic_DNA"/>
</dbReference>
<organism evidence="1 2">
    <name type="scientific">Oedothorax gibbosus</name>
    <dbReference type="NCBI Taxonomy" id="931172"/>
    <lineage>
        <taxon>Eukaryota</taxon>
        <taxon>Metazoa</taxon>
        <taxon>Ecdysozoa</taxon>
        <taxon>Arthropoda</taxon>
        <taxon>Chelicerata</taxon>
        <taxon>Arachnida</taxon>
        <taxon>Araneae</taxon>
        <taxon>Araneomorphae</taxon>
        <taxon>Entelegynae</taxon>
        <taxon>Araneoidea</taxon>
        <taxon>Linyphiidae</taxon>
        <taxon>Erigoninae</taxon>
        <taxon>Oedothorax</taxon>
    </lineage>
</organism>
<keyword evidence="2" id="KW-1185">Reference proteome</keyword>
<reference evidence="1 2" key="1">
    <citation type="journal article" date="2022" name="Nat. Ecol. Evol.">
        <title>A masculinizing supergene underlies an exaggerated male reproductive morph in a spider.</title>
        <authorList>
            <person name="Hendrickx F."/>
            <person name="De Corte Z."/>
            <person name="Sonet G."/>
            <person name="Van Belleghem S.M."/>
            <person name="Kostlbacher S."/>
            <person name="Vangestel C."/>
        </authorList>
    </citation>
    <scope>NUCLEOTIDE SEQUENCE [LARGE SCALE GENOMIC DNA]</scope>
    <source>
        <strain evidence="1">W744_W776</strain>
    </source>
</reference>
<name>A0AAV6W2H6_9ARAC</name>